<dbReference type="AlphaFoldDB" id="A0AAE0G590"/>
<feature type="coiled-coil region" evidence="1">
    <location>
        <begin position="65"/>
        <end position="120"/>
    </location>
</feature>
<reference evidence="2 3" key="1">
    <citation type="journal article" date="2015" name="Genome Biol. Evol.">
        <title>Comparative Genomics of a Bacterivorous Green Alga Reveals Evolutionary Causalities and Consequences of Phago-Mixotrophic Mode of Nutrition.</title>
        <authorList>
            <person name="Burns J.A."/>
            <person name="Paasch A."/>
            <person name="Narechania A."/>
            <person name="Kim E."/>
        </authorList>
    </citation>
    <scope>NUCLEOTIDE SEQUENCE [LARGE SCALE GENOMIC DNA]</scope>
    <source>
        <strain evidence="2 3">PLY_AMNH</strain>
    </source>
</reference>
<evidence type="ECO:0000256" key="1">
    <source>
        <dbReference type="SAM" id="Coils"/>
    </source>
</evidence>
<accession>A0AAE0G590</accession>
<keyword evidence="1" id="KW-0175">Coiled coil</keyword>
<organism evidence="2 3">
    <name type="scientific">Cymbomonas tetramitiformis</name>
    <dbReference type="NCBI Taxonomy" id="36881"/>
    <lineage>
        <taxon>Eukaryota</taxon>
        <taxon>Viridiplantae</taxon>
        <taxon>Chlorophyta</taxon>
        <taxon>Pyramimonadophyceae</taxon>
        <taxon>Pyramimonadales</taxon>
        <taxon>Pyramimonadaceae</taxon>
        <taxon>Cymbomonas</taxon>
    </lineage>
</organism>
<dbReference type="Proteomes" id="UP001190700">
    <property type="component" value="Unassembled WGS sequence"/>
</dbReference>
<name>A0AAE0G590_9CHLO</name>
<dbReference type="EMBL" id="LGRX02009321">
    <property type="protein sequence ID" value="KAK3271855.1"/>
    <property type="molecule type" value="Genomic_DNA"/>
</dbReference>
<feature type="coiled-coil region" evidence="1">
    <location>
        <begin position="335"/>
        <end position="403"/>
    </location>
</feature>
<sequence>MSSSETTQKERQEAFDLGIQVSMLQAKGWRDLTDQVNHHKQLHETVQNTIIEDFRQYKMTTDQALQQLNADVASLREFAENERTKRKAVEELLKEERQMKNRLELEFRQEESRRKVLEENFESNKDHVAELEVRLQTFVEALTMMEKTQGDHTASLKLVNDTHLPNRYTKEESEMRLRDTKESVESLIEMSQNQIVELIDSHGAASAHSSAKAEGRQIKALQDYEQVSKDQINDRIAYHNSLQTQQAADVDALNKDIVERSNKQQLFVTDTVVQMNKSNAATDSRVAAIESLLAELGQGFSFAKEDAQRMAERLQVIDENLGSTQKQVMSESDSISQVELRLDAEEARLTGMEKLVNEDVSETLSMLNHGLNVELKKTIRELQDQLEREISARERLNLNLTNESAARLTLESHVKQFCASRGIPYVSGLGE</sequence>
<comment type="caution">
    <text evidence="2">The sequence shown here is derived from an EMBL/GenBank/DDBJ whole genome shotgun (WGS) entry which is preliminary data.</text>
</comment>
<keyword evidence="3" id="KW-1185">Reference proteome</keyword>
<proteinExistence type="predicted"/>
<protein>
    <submittedName>
        <fullName evidence="2">Uncharacterized protein</fullName>
    </submittedName>
</protein>
<evidence type="ECO:0000313" key="3">
    <source>
        <dbReference type="Proteomes" id="UP001190700"/>
    </source>
</evidence>
<evidence type="ECO:0000313" key="2">
    <source>
        <dbReference type="EMBL" id="KAK3271855.1"/>
    </source>
</evidence>
<gene>
    <name evidence="2" type="ORF">CYMTET_19823</name>
</gene>